<organism evidence="1 2">
    <name type="scientific">Tessaracoccus lapidicaptus</name>
    <dbReference type="NCBI Taxonomy" id="1427523"/>
    <lineage>
        <taxon>Bacteria</taxon>
        <taxon>Bacillati</taxon>
        <taxon>Actinomycetota</taxon>
        <taxon>Actinomycetes</taxon>
        <taxon>Propionibacteriales</taxon>
        <taxon>Propionibacteriaceae</taxon>
        <taxon>Tessaracoccus</taxon>
    </lineage>
</organism>
<gene>
    <name evidence="1" type="ORF">BCR15_13955</name>
</gene>
<evidence type="ECO:0000313" key="1">
    <source>
        <dbReference type="EMBL" id="OCL36686.1"/>
    </source>
</evidence>
<name>A0A1C0AQU5_9ACTN</name>
<accession>A0A1C0AQU5</accession>
<dbReference type="AlphaFoldDB" id="A0A1C0AQU5"/>
<evidence type="ECO:0000313" key="2">
    <source>
        <dbReference type="Proteomes" id="UP000093501"/>
    </source>
</evidence>
<dbReference type="InterPro" id="IPR038718">
    <property type="entry name" value="SNF2-like_sf"/>
</dbReference>
<dbReference type="InterPro" id="IPR027417">
    <property type="entry name" value="P-loop_NTPase"/>
</dbReference>
<dbReference type="Gene3D" id="3.40.50.10810">
    <property type="entry name" value="Tandem AAA-ATPase domain"/>
    <property type="match status" value="1"/>
</dbReference>
<proteinExistence type="predicted"/>
<dbReference type="SUPFAM" id="SSF52540">
    <property type="entry name" value="P-loop containing nucleoside triphosphate hydrolases"/>
    <property type="match status" value="1"/>
</dbReference>
<dbReference type="Proteomes" id="UP000093501">
    <property type="component" value="Unassembled WGS sequence"/>
</dbReference>
<keyword evidence="2" id="KW-1185">Reference proteome</keyword>
<dbReference type="EMBL" id="MBQD01000009">
    <property type="protein sequence ID" value="OCL36686.1"/>
    <property type="molecule type" value="Genomic_DNA"/>
</dbReference>
<reference evidence="2" key="1">
    <citation type="submission" date="2016-07" db="EMBL/GenBank/DDBJ databases">
        <authorList>
            <person name="Florea S."/>
            <person name="Webb J.S."/>
            <person name="Jaromczyk J."/>
            <person name="Schardl C.L."/>
        </authorList>
    </citation>
    <scope>NUCLEOTIDE SEQUENCE [LARGE SCALE GENOMIC DNA]</scope>
    <source>
        <strain evidence="2">IPBSL-7</strain>
    </source>
</reference>
<comment type="caution">
    <text evidence="1">The sequence shown here is derived from an EMBL/GenBank/DDBJ whole genome shotgun (WGS) entry which is preliminary data.</text>
</comment>
<sequence>MSSTNTFAPGNVVVVRDEDWLITSVDESSDGPVLNAQGLSDLVRGQDAVFYPSLDRIRLNDPRDTTVRADDSPKYRRSRLWVESTLRKTAVPLSDDSLTVSPRMLARQLGYQHKAVAKALDPATLRPRILLADAVGLGKTLEIGMILSELIRRGRGERTLVVTPRHVLEQMQHEMWSRFAIPFVRLDSQGVARVKQKLPADRNPFSCFRRVIVSIGKLKQASARLLGTLNRGREVAPTPPELVRDGDLSDPLDSLGAPTITRGRVGMTVQIRTHIWEPSWC</sequence>
<protein>
    <submittedName>
        <fullName evidence="1">Uncharacterized protein</fullName>
    </submittedName>
</protein>